<organism evidence="2 3">
    <name type="scientific">Dyadobacter frigoris</name>
    <dbReference type="NCBI Taxonomy" id="2576211"/>
    <lineage>
        <taxon>Bacteria</taxon>
        <taxon>Pseudomonadati</taxon>
        <taxon>Bacteroidota</taxon>
        <taxon>Cytophagia</taxon>
        <taxon>Cytophagales</taxon>
        <taxon>Spirosomataceae</taxon>
        <taxon>Dyadobacter</taxon>
    </lineage>
</organism>
<gene>
    <name evidence="2" type="ORF">FDK13_15380</name>
</gene>
<keyword evidence="1" id="KW-0812">Transmembrane</keyword>
<proteinExistence type="predicted"/>
<dbReference type="OrthoDB" id="8481791at2"/>
<reference evidence="2 3" key="1">
    <citation type="submission" date="2019-05" db="EMBL/GenBank/DDBJ databases">
        <title>Dyadobacter AR-3-8 sp. nov., isolated from arctic soil.</title>
        <authorList>
            <person name="Chaudhary D.K."/>
        </authorList>
    </citation>
    <scope>NUCLEOTIDE SEQUENCE [LARGE SCALE GENOMIC DNA]</scope>
    <source>
        <strain evidence="2 3">AR-3-8</strain>
    </source>
</reference>
<evidence type="ECO:0000313" key="3">
    <source>
        <dbReference type="Proteomes" id="UP000304900"/>
    </source>
</evidence>
<evidence type="ECO:0000313" key="2">
    <source>
        <dbReference type="EMBL" id="TKT91737.1"/>
    </source>
</evidence>
<accession>A0A4U6D695</accession>
<keyword evidence="1" id="KW-0472">Membrane</keyword>
<keyword evidence="1" id="KW-1133">Transmembrane helix</keyword>
<evidence type="ECO:0000256" key="1">
    <source>
        <dbReference type="SAM" id="Phobius"/>
    </source>
</evidence>
<protein>
    <submittedName>
        <fullName evidence="2">Uncharacterized protein</fullName>
    </submittedName>
</protein>
<keyword evidence="3" id="KW-1185">Reference proteome</keyword>
<comment type="caution">
    <text evidence="2">The sequence shown here is derived from an EMBL/GenBank/DDBJ whole genome shotgun (WGS) entry which is preliminary data.</text>
</comment>
<dbReference type="EMBL" id="SZVO01000006">
    <property type="protein sequence ID" value="TKT91737.1"/>
    <property type="molecule type" value="Genomic_DNA"/>
</dbReference>
<sequence length="566" mass="65930">MLKYFLDNLSWIVPSIIAILAIVVPIYAQRIKKKKKSDIPTTQITIITNYSETIISVKQENTSLQLQLENSRLLPYKEQGFDTNRQLEFKVQQLLKNSQQTNTDSELENLINEILKEKGIYIQNFFKYKKENQIFDTFFQTYPFKQKILNLLIKTYYNSEISEQLQYNASLLWLYIMENDSIHLFNSNQLKLPKQLDLDISKEEAIEYFWNMVNIGFNYYTPDNLYIENRGDFNKKFESQIKDKLVITILNYINCGNSQIQQAAAWSLVWLLNTKYEINKSLWKPTNDQLEILFDSFAKSKRVHSIRLLLSIINYSCSQTNAYKGNFAVDCASSLDNNLPTPNLIYEPINEEICKMLYIKYLISSEEIKGLLAQHLANYGFKELSVASRLLTNCMKTKDDDFILFSLLPYISLLSDKSLVSYSTEWLNSDDKLIKFFGLLFQKALEKTTKDILEIITENKHSLESLKQVEVTNSFELQLFEKRKSTALYNVIRLMYRHCHKLTANDTTGRKAWYIVLVTPANEKVFLDAIDGDGTIDLENYGKVVASAYGDKVPDNIDEIIFNKYC</sequence>
<dbReference type="Proteomes" id="UP000304900">
    <property type="component" value="Unassembled WGS sequence"/>
</dbReference>
<name>A0A4U6D695_9BACT</name>
<feature type="transmembrane region" description="Helical" evidence="1">
    <location>
        <begin position="12"/>
        <end position="28"/>
    </location>
</feature>
<dbReference type="AlphaFoldDB" id="A0A4U6D695"/>
<dbReference type="RefSeq" id="WP_137340882.1">
    <property type="nucleotide sequence ID" value="NZ_BSQH01000003.1"/>
</dbReference>